<dbReference type="EMBL" id="SULI01000008">
    <property type="protein sequence ID" value="TKZ20855.1"/>
    <property type="molecule type" value="Genomic_DNA"/>
</dbReference>
<dbReference type="PROSITE" id="PS50817">
    <property type="entry name" value="INTEIN_N_TER"/>
    <property type="match status" value="1"/>
</dbReference>
<gene>
    <name evidence="2" type="ORF">FAP39_08545</name>
</gene>
<dbReference type="Gene3D" id="2.170.16.10">
    <property type="entry name" value="Hedgehog/Intein (Hint) domain"/>
    <property type="match status" value="1"/>
</dbReference>
<accession>A0A4U7N4Z5</accession>
<keyword evidence="3" id="KW-1185">Reference proteome</keyword>
<dbReference type="GO" id="GO:0016539">
    <property type="term" value="P:intein-mediated protein splicing"/>
    <property type="evidence" value="ECO:0007669"/>
    <property type="project" value="InterPro"/>
</dbReference>
<proteinExistence type="predicted"/>
<dbReference type="InterPro" id="IPR028992">
    <property type="entry name" value="Hedgehog/Intein_dom"/>
</dbReference>
<comment type="caution">
    <text evidence="2">The sequence shown here is derived from an EMBL/GenBank/DDBJ whole genome shotgun (WGS) entry which is preliminary data.</text>
</comment>
<dbReference type="OrthoDB" id="6305173at2"/>
<dbReference type="RefSeq" id="WP_138015984.1">
    <property type="nucleotide sequence ID" value="NZ_SULI01000008.1"/>
</dbReference>
<dbReference type="SUPFAM" id="SSF51294">
    <property type="entry name" value="Hedgehog/intein (Hint) domain"/>
    <property type="match status" value="1"/>
</dbReference>
<reference evidence="2 3" key="1">
    <citation type="submission" date="2019-04" db="EMBL/GenBank/DDBJ databases">
        <title>Genome sequence of Pelagicola litoralis CL-ES2.</title>
        <authorList>
            <person name="Cao J."/>
        </authorList>
    </citation>
    <scope>NUCLEOTIDE SEQUENCE [LARGE SCALE GENOMIC DNA]</scope>
    <source>
        <strain evidence="2 3">CL-ES2</strain>
    </source>
</reference>
<evidence type="ECO:0000313" key="2">
    <source>
        <dbReference type="EMBL" id="TKZ20855.1"/>
    </source>
</evidence>
<dbReference type="Gene3D" id="2.60.40.2080">
    <property type="match status" value="1"/>
</dbReference>
<dbReference type="Proteomes" id="UP000306575">
    <property type="component" value="Unassembled WGS sequence"/>
</dbReference>
<protein>
    <submittedName>
        <fullName evidence="2">Hemolysin</fullName>
    </submittedName>
</protein>
<name>A0A4U7N4Z5_9RHOB</name>
<dbReference type="InterPro" id="IPR037221">
    <property type="entry name" value="H-type_lectin_dom_sf"/>
</dbReference>
<organism evidence="2 3">
    <name type="scientific">Shimia litoralis</name>
    <dbReference type="NCBI Taxonomy" id="420403"/>
    <lineage>
        <taxon>Bacteria</taxon>
        <taxon>Pseudomonadati</taxon>
        <taxon>Pseudomonadota</taxon>
        <taxon>Alphaproteobacteria</taxon>
        <taxon>Rhodobacterales</taxon>
        <taxon>Roseobacteraceae</taxon>
    </lineage>
</organism>
<dbReference type="InterPro" id="IPR036844">
    <property type="entry name" value="Hint_dom_sf"/>
</dbReference>
<evidence type="ECO:0000313" key="3">
    <source>
        <dbReference type="Proteomes" id="UP000306575"/>
    </source>
</evidence>
<dbReference type="Pfam" id="PF13403">
    <property type="entry name" value="Hint_2"/>
    <property type="match status" value="1"/>
</dbReference>
<dbReference type="InterPro" id="IPR006141">
    <property type="entry name" value="Intein_N"/>
</dbReference>
<sequence>MAVGEAGSITTNSPTENAPITVNLAEALTNPVFALSATNNGGNQFVLRIIDETLDGNGDTTSFTFIIEEWEYHDGAHPATETINWLAVEEGVHTLPDGRIIEAGTSSVSSSGQNTGGSATFNGGFTDPPVVLTSVMSENDTTAVDSDPSNITSSGFDLTLQEEEAQDGVHSAETIGWIAIQAGGDSTSGTAQSVGGVDENVDVLGLGDTFTNSVVLAETQTINGGDTATVVINSQSNSNVGVFVEEEQSANTEMGHVNEDVGIVAFEDGLIPCFTAGTEISTPNGPICVEHLKVGDLVQTVDNGPQEIRWIGRRRLNKQDLEQEPNLLPIRIVAQSLGHQLPTRDLVVSRQHRMFVTSKVAERMFGANEVLIAAIRLTALPGIFIDTQAQEVEYIHLLFDEHELLYAEGAKTESLYLGCEAAKALTPDAFKEVTTLFPELRLQTSYKRTARYIPDRHRQKRLISRHLKNKKSALM</sequence>
<feature type="domain" description="Hedgehog/Intein (Hint)" evidence="1">
    <location>
        <begin position="272"/>
        <end position="418"/>
    </location>
</feature>
<dbReference type="AlphaFoldDB" id="A0A4U7N4Z5"/>
<evidence type="ECO:0000259" key="1">
    <source>
        <dbReference type="Pfam" id="PF13403"/>
    </source>
</evidence>